<dbReference type="Gene3D" id="1.10.3720.10">
    <property type="entry name" value="MetI-like"/>
    <property type="match status" value="1"/>
</dbReference>
<dbReference type="InterPro" id="IPR000515">
    <property type="entry name" value="MetI-like"/>
</dbReference>
<keyword evidence="11" id="KW-1185">Reference proteome</keyword>
<evidence type="ECO:0000256" key="6">
    <source>
        <dbReference type="ARBA" id="ARBA00023136"/>
    </source>
</evidence>
<feature type="transmembrane region" description="Helical" evidence="7">
    <location>
        <begin position="96"/>
        <end position="119"/>
    </location>
</feature>
<protein>
    <submittedName>
        <fullName evidence="10">ABC transporter permease</fullName>
    </submittedName>
</protein>
<evidence type="ECO:0000256" key="4">
    <source>
        <dbReference type="ARBA" id="ARBA00022692"/>
    </source>
</evidence>
<evidence type="ECO:0000256" key="7">
    <source>
        <dbReference type="RuleBase" id="RU363032"/>
    </source>
</evidence>
<feature type="domain" description="ABC transmembrane type-1" evidence="9">
    <location>
        <begin position="93"/>
        <end position="307"/>
    </location>
</feature>
<keyword evidence="2 7" id="KW-0813">Transport</keyword>
<keyword evidence="6 7" id="KW-0472">Membrane</keyword>
<evidence type="ECO:0000313" key="10">
    <source>
        <dbReference type="EMBL" id="MUH58904.1"/>
    </source>
</evidence>
<sequence>MSNVAVTAQKRPGPSTKTGSSHAKPTVRKERMQHIGMLWCLPYVIVFLGGTIIPMCYAFYLGLYKQQMIGGEQFAGFANYAKALTDPLLWNGFRRVLIYGLIQVPLMTVLSLMAALMLDSQRIRHVAIPRILLFLPYAVPNVIAALMWSYIYGTDYGLVGQFCHAFGWNPPNMMSAQLMVLGFVNISTWVSMGYNTLIYYSSLRALPEDLYESARVDGASEFRIAWSVKLPQIRSSVVMTLLFNIIYALQLFNTPSMMQTIAPEVVTSYYTPNLYTYSLAFSGQDLNYAAAVSMVVGLFTMIIVSAVKIVGNKWEEK</sequence>
<dbReference type="Pfam" id="PF00528">
    <property type="entry name" value="BPD_transp_1"/>
    <property type="match status" value="1"/>
</dbReference>
<feature type="transmembrane region" description="Helical" evidence="7">
    <location>
        <begin position="173"/>
        <end position="194"/>
    </location>
</feature>
<accession>A0A7K1J2P0</accession>
<reference evidence="10 11" key="1">
    <citation type="submission" date="2019-09" db="EMBL/GenBank/DDBJ databases">
        <title>Bifidobacterium canis sp. nov., isolated from the digestive tract of German Shepherd dog puppy.</title>
        <authorList>
            <person name="Bunesova V."/>
        </authorList>
    </citation>
    <scope>NUCLEOTIDE SEQUENCE [LARGE SCALE GENOMIC DNA]</scope>
    <source>
        <strain evidence="10 11">GSD1FS</strain>
    </source>
</reference>
<evidence type="ECO:0000256" key="3">
    <source>
        <dbReference type="ARBA" id="ARBA00022475"/>
    </source>
</evidence>
<feature type="transmembrane region" description="Helical" evidence="7">
    <location>
        <begin position="233"/>
        <end position="252"/>
    </location>
</feature>
<evidence type="ECO:0000313" key="11">
    <source>
        <dbReference type="Proteomes" id="UP000487882"/>
    </source>
</evidence>
<comment type="subcellular location">
    <subcellularLocation>
        <location evidence="1 7">Cell membrane</location>
        <topology evidence="1 7">Multi-pass membrane protein</topology>
    </subcellularLocation>
</comment>
<feature type="transmembrane region" description="Helical" evidence="7">
    <location>
        <begin position="38"/>
        <end position="60"/>
    </location>
</feature>
<proteinExistence type="inferred from homology"/>
<feature type="transmembrane region" description="Helical" evidence="7">
    <location>
        <begin position="131"/>
        <end position="153"/>
    </location>
</feature>
<dbReference type="CDD" id="cd06261">
    <property type="entry name" value="TM_PBP2"/>
    <property type="match status" value="1"/>
</dbReference>
<dbReference type="Proteomes" id="UP000487882">
    <property type="component" value="Unassembled WGS sequence"/>
</dbReference>
<comment type="caution">
    <text evidence="10">The sequence shown here is derived from an EMBL/GenBank/DDBJ whole genome shotgun (WGS) entry which is preliminary data.</text>
</comment>
<comment type="similarity">
    <text evidence="7">Belongs to the binding-protein-dependent transport system permease family.</text>
</comment>
<dbReference type="GO" id="GO:0005886">
    <property type="term" value="C:plasma membrane"/>
    <property type="evidence" value="ECO:0007669"/>
    <property type="project" value="UniProtKB-SubCell"/>
</dbReference>
<dbReference type="GO" id="GO:0055085">
    <property type="term" value="P:transmembrane transport"/>
    <property type="evidence" value="ECO:0007669"/>
    <property type="project" value="InterPro"/>
</dbReference>
<evidence type="ECO:0000256" key="1">
    <source>
        <dbReference type="ARBA" id="ARBA00004651"/>
    </source>
</evidence>
<keyword evidence="5 7" id="KW-1133">Transmembrane helix</keyword>
<dbReference type="InterPro" id="IPR035906">
    <property type="entry name" value="MetI-like_sf"/>
</dbReference>
<feature type="region of interest" description="Disordered" evidence="8">
    <location>
        <begin position="1"/>
        <end position="26"/>
    </location>
</feature>
<dbReference type="AlphaFoldDB" id="A0A7K1J2P0"/>
<dbReference type="InterPro" id="IPR050809">
    <property type="entry name" value="UgpAE/MalFG_permease"/>
</dbReference>
<keyword evidence="4 7" id="KW-0812">Transmembrane</keyword>
<evidence type="ECO:0000256" key="2">
    <source>
        <dbReference type="ARBA" id="ARBA00022448"/>
    </source>
</evidence>
<name>A0A7K1J2P0_9BIFI</name>
<keyword evidence="3" id="KW-1003">Cell membrane</keyword>
<dbReference type="PANTHER" id="PTHR43227">
    <property type="entry name" value="BLL4140 PROTEIN"/>
    <property type="match status" value="1"/>
</dbReference>
<dbReference type="SUPFAM" id="SSF161098">
    <property type="entry name" value="MetI-like"/>
    <property type="match status" value="1"/>
</dbReference>
<evidence type="ECO:0000256" key="5">
    <source>
        <dbReference type="ARBA" id="ARBA00022989"/>
    </source>
</evidence>
<dbReference type="PROSITE" id="PS50928">
    <property type="entry name" value="ABC_TM1"/>
    <property type="match status" value="1"/>
</dbReference>
<dbReference type="RefSeq" id="WP_155587985.1">
    <property type="nucleotide sequence ID" value="NZ_WNLP01000001.1"/>
</dbReference>
<dbReference type="EMBL" id="WNLP01000001">
    <property type="protein sequence ID" value="MUH58904.1"/>
    <property type="molecule type" value="Genomic_DNA"/>
</dbReference>
<evidence type="ECO:0000256" key="8">
    <source>
        <dbReference type="SAM" id="MobiDB-lite"/>
    </source>
</evidence>
<organism evidence="10 11">
    <name type="scientific">Bifidobacterium canis</name>
    <dbReference type="NCBI Taxonomy" id="2610880"/>
    <lineage>
        <taxon>Bacteria</taxon>
        <taxon>Bacillati</taxon>
        <taxon>Actinomycetota</taxon>
        <taxon>Actinomycetes</taxon>
        <taxon>Bifidobacteriales</taxon>
        <taxon>Bifidobacteriaceae</taxon>
        <taxon>Bifidobacterium</taxon>
    </lineage>
</organism>
<gene>
    <name evidence="10" type="ORF">GSD1FS_0200</name>
</gene>
<dbReference type="PANTHER" id="PTHR43227:SF8">
    <property type="entry name" value="DIACETYLCHITOBIOSE UPTAKE SYSTEM PERMEASE PROTEIN DASB"/>
    <property type="match status" value="1"/>
</dbReference>
<evidence type="ECO:0000259" key="9">
    <source>
        <dbReference type="PROSITE" id="PS50928"/>
    </source>
</evidence>
<feature type="transmembrane region" description="Helical" evidence="7">
    <location>
        <begin position="288"/>
        <end position="311"/>
    </location>
</feature>